<dbReference type="InterPro" id="IPR009874">
    <property type="entry name" value="DUF1428"/>
</dbReference>
<accession>A0A369TUU1</accession>
<gene>
    <name evidence="1" type="ORF">DU478_09025</name>
</gene>
<comment type="caution">
    <text evidence="1">The sequence shown here is derived from an EMBL/GenBank/DDBJ whole genome shotgun (WGS) entry which is preliminary data.</text>
</comment>
<protein>
    <submittedName>
        <fullName evidence="1">DUF1428 domain-containing protein</fullName>
    </submittedName>
</protein>
<dbReference type="Gene3D" id="3.30.70.100">
    <property type="match status" value="1"/>
</dbReference>
<dbReference type="OrthoDB" id="9792392at2"/>
<organism evidence="1 2">
    <name type="scientific">Thalassococcus profundi</name>
    <dbReference type="NCBI Taxonomy" id="2282382"/>
    <lineage>
        <taxon>Bacteria</taxon>
        <taxon>Pseudomonadati</taxon>
        <taxon>Pseudomonadota</taxon>
        <taxon>Alphaproteobacteria</taxon>
        <taxon>Rhodobacterales</taxon>
        <taxon>Roseobacteraceae</taxon>
        <taxon>Thalassococcus</taxon>
    </lineage>
</organism>
<proteinExistence type="predicted"/>
<reference evidence="1 2" key="1">
    <citation type="submission" date="2018-07" db="EMBL/GenBank/DDBJ databases">
        <title>Thalassococcus profundi sp. nov., a marine bacterium isolated from deep seawater of Okinawa Trough.</title>
        <authorList>
            <person name="Yu M."/>
        </authorList>
    </citation>
    <scope>NUCLEOTIDE SEQUENCE [LARGE SCALE GENOMIC DNA]</scope>
    <source>
        <strain evidence="1 2">WRAS1</strain>
    </source>
</reference>
<dbReference type="AlphaFoldDB" id="A0A369TUU1"/>
<dbReference type="EMBL" id="QPMK01000005">
    <property type="protein sequence ID" value="RDD66706.1"/>
    <property type="molecule type" value="Genomic_DNA"/>
</dbReference>
<dbReference type="Proteomes" id="UP000253977">
    <property type="component" value="Unassembled WGS sequence"/>
</dbReference>
<name>A0A369TUU1_9RHOB</name>
<dbReference type="InterPro" id="IPR011008">
    <property type="entry name" value="Dimeric_a/b-barrel"/>
</dbReference>
<evidence type="ECO:0000313" key="1">
    <source>
        <dbReference type="EMBL" id="RDD66706.1"/>
    </source>
</evidence>
<dbReference type="Pfam" id="PF07237">
    <property type="entry name" value="DUF1428"/>
    <property type="match status" value="1"/>
</dbReference>
<evidence type="ECO:0000313" key="2">
    <source>
        <dbReference type="Proteomes" id="UP000253977"/>
    </source>
</evidence>
<dbReference type="RefSeq" id="WP_114510755.1">
    <property type="nucleotide sequence ID" value="NZ_QPMK01000005.1"/>
</dbReference>
<sequence length="115" mass="12715">MAYFDIFLAPVADDRRADYAAFLDVSHKMMRDLGALEVVDLWGDDVPDGTVTSLPLSVKLKPGESVAAGYVIWPSKEVRDAGWAKMMEADDMGDMPFDGKRMMFGGFSEMLVTRA</sequence>
<dbReference type="SUPFAM" id="SSF54909">
    <property type="entry name" value="Dimeric alpha+beta barrel"/>
    <property type="match status" value="1"/>
</dbReference>
<keyword evidence="2" id="KW-1185">Reference proteome</keyword>